<dbReference type="Pfam" id="PF13692">
    <property type="entry name" value="Glyco_trans_1_4"/>
    <property type="match status" value="1"/>
</dbReference>
<evidence type="ECO:0000256" key="1">
    <source>
        <dbReference type="SAM" id="MobiDB-lite"/>
    </source>
</evidence>
<keyword evidence="4" id="KW-1185">Reference proteome</keyword>
<accession>A0ABX1PIJ3</accession>
<reference evidence="3" key="1">
    <citation type="submission" date="2019-12" db="EMBL/GenBank/DDBJ databases">
        <title>Comparative genomics gives insights into the taxonomy of the Azoarcus-Aromatoleum group and reveals separate origins of nif in the plant-associated Azoarcus and non-plant-associated Aromatoleum sub-groups.</title>
        <authorList>
            <person name="Lafos M."/>
            <person name="Maluk M."/>
            <person name="Batista M."/>
            <person name="Junghare M."/>
            <person name="Carmona M."/>
            <person name="Faoro H."/>
            <person name="Cruz L.M."/>
            <person name="Battistoni F."/>
            <person name="De Souza E."/>
            <person name="Pedrosa F."/>
            <person name="Chen W.-M."/>
            <person name="Poole P.S."/>
            <person name="Dixon R.A."/>
            <person name="James E.K."/>
        </authorList>
    </citation>
    <scope>NUCLEOTIDE SEQUENCE</scope>
    <source>
        <strain evidence="3">LuFRes1</strain>
    </source>
</reference>
<dbReference type="InterPro" id="IPR050194">
    <property type="entry name" value="Glycosyltransferase_grp1"/>
</dbReference>
<dbReference type="EMBL" id="WTVG01000005">
    <property type="protein sequence ID" value="NMG23763.1"/>
    <property type="molecule type" value="Genomic_DNA"/>
</dbReference>
<gene>
    <name evidence="3" type="ORF">GO606_03310</name>
</gene>
<feature type="region of interest" description="Disordered" evidence="1">
    <location>
        <begin position="1"/>
        <end position="69"/>
    </location>
</feature>
<dbReference type="SUPFAM" id="SSF53756">
    <property type="entry name" value="UDP-Glycosyltransferase/glycogen phosphorylase"/>
    <property type="match status" value="1"/>
</dbReference>
<evidence type="ECO:0000313" key="3">
    <source>
        <dbReference type="EMBL" id="NMG23763.1"/>
    </source>
</evidence>
<proteinExistence type="predicted"/>
<sequence length="500" mass="54482">MGRLSLEHPSEGWRRRAADERRVAIPRKMSSRDDARHDRRRYRRHRRGGPPATPRPGLRRTPYREHRRGTGEAGIAVKIAFFTARFPVLSETFVIRQVAGLKRLGHDVSVITAEWGDPGLAHAVYCDNQLGKHVRALRMVHGARWRMLTLARFLVGSLVTTAGLHRLGVALRAALTGSSAALLDIAAQAPHGSIGRFDAIVAHFGPMGVRAMYLREAGLVEGPIATIFHGHDMSDRNTVARHLGNYRRLFADTERMLPISALWGHQLQKWGCPPSRIEVLRMGVDVDALPALPPERPLGRPLRVLSVARFTEKKGLDYAIRGVIGARADVRLEIIGGGPLAAELHALAAPAGERVSFLGEQPQQAVFAALARADVFLLPSVTAADGDMEGIPVALMEAMASGILVLTTRHSAIPELVEHGVSGLLIDERDAGAISTWLERIATGAVDVVAIRTAARDKIEREFNNALLDTELARHCAELGCASPKHDEQCMGAKVSRSPT</sequence>
<protein>
    <submittedName>
        <fullName evidence="3">Glycosyltransferase</fullName>
    </submittedName>
</protein>
<evidence type="ECO:0000259" key="2">
    <source>
        <dbReference type="Pfam" id="PF13439"/>
    </source>
</evidence>
<dbReference type="Pfam" id="PF13439">
    <property type="entry name" value="Glyco_transf_4"/>
    <property type="match status" value="1"/>
</dbReference>
<feature type="domain" description="Glycosyltransferase subfamily 4-like N-terminal" evidence="2">
    <location>
        <begin position="91"/>
        <end position="287"/>
    </location>
</feature>
<dbReference type="InterPro" id="IPR028098">
    <property type="entry name" value="Glyco_trans_4-like_N"/>
</dbReference>
<comment type="caution">
    <text evidence="3">The sequence shown here is derived from an EMBL/GenBank/DDBJ whole genome shotgun (WGS) entry which is preliminary data.</text>
</comment>
<dbReference type="Gene3D" id="3.40.50.2000">
    <property type="entry name" value="Glycogen Phosphorylase B"/>
    <property type="match status" value="2"/>
</dbReference>
<evidence type="ECO:0000313" key="4">
    <source>
        <dbReference type="Proteomes" id="UP000615989"/>
    </source>
</evidence>
<feature type="compositionally biased region" description="Basic and acidic residues" evidence="1">
    <location>
        <begin position="1"/>
        <end position="23"/>
    </location>
</feature>
<name>A0ABX1PIJ3_9RHOO</name>
<dbReference type="PANTHER" id="PTHR45947">
    <property type="entry name" value="SULFOQUINOVOSYL TRANSFERASE SQD2"/>
    <property type="match status" value="1"/>
</dbReference>
<dbReference type="PANTHER" id="PTHR45947:SF14">
    <property type="entry name" value="SLL1723 PROTEIN"/>
    <property type="match status" value="1"/>
</dbReference>
<organism evidence="3 4">
    <name type="scientific">Aromatoleum anaerobium</name>
    <dbReference type="NCBI Taxonomy" id="182180"/>
    <lineage>
        <taxon>Bacteria</taxon>
        <taxon>Pseudomonadati</taxon>
        <taxon>Pseudomonadota</taxon>
        <taxon>Betaproteobacteria</taxon>
        <taxon>Rhodocyclales</taxon>
        <taxon>Rhodocyclaceae</taxon>
        <taxon>Aromatoleum</taxon>
    </lineage>
</organism>
<dbReference type="Proteomes" id="UP000615989">
    <property type="component" value="Unassembled WGS sequence"/>
</dbReference>
<feature type="compositionally biased region" description="Basic residues" evidence="1">
    <location>
        <begin position="38"/>
        <end position="48"/>
    </location>
</feature>